<dbReference type="AlphaFoldDB" id="A0A1Y1L4Y8"/>
<dbReference type="Gene3D" id="3.40.50.1910">
    <property type="match status" value="2"/>
</dbReference>
<dbReference type="Pfam" id="PF00995">
    <property type="entry name" value="Sec1"/>
    <property type="match status" value="1"/>
</dbReference>
<evidence type="ECO:0000313" key="2">
    <source>
        <dbReference type="EMBL" id="JAV67868.1"/>
    </source>
</evidence>
<dbReference type="EMBL" id="GEZM01066457">
    <property type="protein sequence ID" value="JAV67874.1"/>
    <property type="molecule type" value="Transcribed_RNA"/>
</dbReference>
<dbReference type="Proteomes" id="UP000327044">
    <property type="component" value="Unassembled WGS sequence"/>
</dbReference>
<dbReference type="SUPFAM" id="SSF56815">
    <property type="entry name" value="Sec1/munc18-like (SM) proteins"/>
    <property type="match status" value="1"/>
</dbReference>
<evidence type="ECO:0000313" key="4">
    <source>
        <dbReference type="Proteomes" id="UP000327044"/>
    </source>
</evidence>
<dbReference type="PIRSF" id="PIRSF005715">
    <property type="entry name" value="VPS45_Sec1"/>
    <property type="match status" value="1"/>
</dbReference>
<protein>
    <recommendedName>
        <fullName evidence="5">Vacuolar protein sorting-associated protein 33A</fullName>
    </recommendedName>
</protein>
<dbReference type="FunFam" id="3.40.50.1910:FF:000005">
    <property type="entry name" value="vacuolar protein sorting-associated protein 33A isoform X1"/>
    <property type="match status" value="1"/>
</dbReference>
<keyword evidence="4" id="KW-1185">Reference proteome</keyword>
<dbReference type="EMBL" id="GEZM01066460">
    <property type="protein sequence ID" value="JAV67867.1"/>
    <property type="molecule type" value="Transcribed_RNA"/>
</dbReference>
<gene>
    <name evidence="3" type="ORF">PPYR_02799</name>
</gene>
<dbReference type="GO" id="GO:0016192">
    <property type="term" value="P:vesicle-mediated transport"/>
    <property type="evidence" value="ECO:0007669"/>
    <property type="project" value="InterPro"/>
</dbReference>
<evidence type="ECO:0008006" key="5">
    <source>
        <dbReference type="Google" id="ProtNLM"/>
    </source>
</evidence>
<comment type="similarity">
    <text evidence="1">Belongs to the STXBP/unc-18/SEC1 family.</text>
</comment>
<evidence type="ECO:0000256" key="1">
    <source>
        <dbReference type="ARBA" id="ARBA00009884"/>
    </source>
</evidence>
<dbReference type="EMBL" id="GEZM01066458">
    <property type="protein sequence ID" value="JAV67871.1"/>
    <property type="molecule type" value="Transcribed_RNA"/>
</dbReference>
<dbReference type="InterPro" id="IPR043154">
    <property type="entry name" value="Sec-1-like_dom1"/>
</dbReference>
<dbReference type="EMBL" id="VVIM01000011">
    <property type="protein sequence ID" value="KAB0790999.1"/>
    <property type="molecule type" value="Genomic_DNA"/>
</dbReference>
<dbReference type="InterPro" id="IPR043155">
    <property type="entry name" value="VPS33_dom3b"/>
</dbReference>
<name>A0A1Y1L4Y8_PHOPY</name>
<dbReference type="InParanoid" id="A0A1Y1L4Y8"/>
<proteinExistence type="inferred from homology"/>
<dbReference type="PANTHER" id="PTHR11679">
    <property type="entry name" value="VESICLE PROTEIN SORTING-ASSOCIATED"/>
    <property type="match status" value="1"/>
</dbReference>
<dbReference type="InterPro" id="IPR001619">
    <property type="entry name" value="Sec1-like"/>
</dbReference>
<dbReference type="FunCoup" id="A0A1Y1L4Y8">
    <property type="interactions" value="2100"/>
</dbReference>
<dbReference type="EMBL" id="GEZM01066459">
    <property type="protein sequence ID" value="JAV67868.1"/>
    <property type="molecule type" value="Transcribed_RNA"/>
</dbReference>
<evidence type="ECO:0000313" key="3">
    <source>
        <dbReference type="EMBL" id="KAB0790999.1"/>
    </source>
</evidence>
<dbReference type="InterPro" id="IPR036045">
    <property type="entry name" value="Sec1-like_sf"/>
</dbReference>
<reference evidence="3 4" key="2">
    <citation type="journal article" date="2018" name="Elife">
        <title>Firefly genomes illuminate parallel origins of bioluminescence in beetles.</title>
        <authorList>
            <person name="Fallon T.R."/>
            <person name="Lower S.E."/>
            <person name="Chang C.H."/>
            <person name="Bessho-Uehara M."/>
            <person name="Martin G.J."/>
            <person name="Bewick A.J."/>
            <person name="Behringer M."/>
            <person name="Debat H.J."/>
            <person name="Wong I."/>
            <person name="Day J.C."/>
            <person name="Suvorov A."/>
            <person name="Silva C.J."/>
            <person name="Stanger-Hall K.F."/>
            <person name="Hall D.W."/>
            <person name="Schmitz R.J."/>
            <person name="Nelson D.R."/>
            <person name="Lewis S.M."/>
            <person name="Shigenobu S."/>
            <person name="Bybee S.M."/>
            <person name="Larracuente A.M."/>
            <person name="Oba Y."/>
            <person name="Weng J.K."/>
        </authorList>
    </citation>
    <scope>NUCLEOTIDE SEQUENCE [LARGE SCALE GENOMIC DNA]</scope>
    <source>
        <strain evidence="3">1611_PpyrPB1</strain>
        <tissue evidence="3">Whole body</tissue>
    </source>
</reference>
<reference evidence="2" key="1">
    <citation type="journal article" date="2016" name="Sci. Rep.">
        <title>Molecular characterization of firefly nuptial gifts: a multi-omics approach sheds light on postcopulatory sexual selection.</title>
        <authorList>
            <person name="Al-Wathiqui N."/>
            <person name="Fallon T.R."/>
            <person name="South A."/>
            <person name="Weng J.K."/>
            <person name="Lewis S.M."/>
        </authorList>
    </citation>
    <scope>NUCLEOTIDE SEQUENCE</scope>
</reference>
<dbReference type="Gene3D" id="3.40.50.2060">
    <property type="match status" value="1"/>
</dbReference>
<reference evidence="3" key="3">
    <citation type="submission" date="2019-08" db="EMBL/GenBank/DDBJ databases">
        <authorList>
            <consortium name="Photinus pyralis genome working group"/>
            <person name="Fallon T.R."/>
            <person name="Sander Lower S.E."/>
            <person name="Weng J.-K."/>
        </authorList>
    </citation>
    <scope>NUCLEOTIDE SEQUENCE</scope>
    <source>
        <strain evidence="3">1611_PpyrPB1</strain>
        <tissue evidence="3">Whole body</tissue>
    </source>
</reference>
<sequence>MSHLQGGKVDVSLIQVAARNSLINLLEKCVGPKAIVWDNSLAGPVGLVAQYVTLKEYEVMKMFPLRDSPLPSVDVQHVIFITRPKLHLMDLVAQNVHNDSKSSSDPKKQYHLFFVPRKSLLCIKRLEHSGMFGSLTLIEEFKCDFFPFDSDLISMELPEVYSDYYIENDPTSLYHVAQAILLLQKFYGPIPRVWGRGMAAKQVWDLLTRLQRENLTRDVKENQTSCIDRLLIIDRSVDLISPLATQLTYEGLIDEIFGINNTTANFPPEKFLSNEERNTDSLSEDKKSFILNSGDKLFSELRDKNFNAVGPFLSKQAKLMNAQFEGDHEKSMEEMKRLVKNLKTMMANKSLLARHTAIAECIKEKTDGYDFLDCLQAEQEFLNCIEVDRASPFIEDLIAQKRPLIKVLRLICLQCIASSGLKPKVLEYYKRELVQVYGLRAFLAVTNLEKAGLLKVQSSTRHYTVLRKALHLTVEDSSEVNPTDISYVHSIYAPLSIRLTEQLLKGGGWKQLQDVLGLLPGPTVDESQTTSDVLSESTNSNVVLVFFIGGCTFAEISALRFLSQQEELNVEFVIATTKLINGNTFLESIINTDA</sequence>
<accession>A0A1Y1L4Y8</accession>
<dbReference type="InterPro" id="IPR027482">
    <property type="entry name" value="Sec1-like_dom2"/>
</dbReference>
<organism evidence="2">
    <name type="scientific">Photinus pyralis</name>
    <name type="common">Common eastern firefly</name>
    <name type="synonym">Lampyris pyralis</name>
    <dbReference type="NCBI Taxonomy" id="7054"/>
    <lineage>
        <taxon>Eukaryota</taxon>
        <taxon>Metazoa</taxon>
        <taxon>Ecdysozoa</taxon>
        <taxon>Arthropoda</taxon>
        <taxon>Hexapoda</taxon>
        <taxon>Insecta</taxon>
        <taxon>Pterygota</taxon>
        <taxon>Neoptera</taxon>
        <taxon>Endopterygota</taxon>
        <taxon>Coleoptera</taxon>
        <taxon>Polyphaga</taxon>
        <taxon>Elateriformia</taxon>
        <taxon>Elateroidea</taxon>
        <taxon>Lampyridae</taxon>
        <taxon>Lampyrinae</taxon>
        <taxon>Photinus</taxon>
    </lineage>
</organism>
<dbReference type="Gene3D" id="1.25.40.850">
    <property type="match status" value="1"/>
</dbReference>
<dbReference type="OrthoDB" id="10262287at2759"/>